<evidence type="ECO:0000256" key="13">
    <source>
        <dbReference type="ARBA" id="ARBA00045250"/>
    </source>
</evidence>
<keyword evidence="5" id="KW-0050">Antiport</keyword>
<keyword evidence="11 14" id="KW-0472">Membrane</keyword>
<dbReference type="PROSITE" id="PS50920">
    <property type="entry name" value="SOLCAR"/>
    <property type="match status" value="1"/>
</dbReference>
<name>A0A9K3JX54_HELAN</name>
<evidence type="ECO:0000256" key="8">
    <source>
        <dbReference type="ARBA" id="ARBA00022792"/>
    </source>
</evidence>
<evidence type="ECO:0000256" key="11">
    <source>
        <dbReference type="ARBA" id="ARBA00023136"/>
    </source>
</evidence>
<accession>A0A9K3JX54</accession>
<dbReference type="PANTHER" id="PTHR45635">
    <property type="entry name" value="ADP,ATP CARRIER PROTEIN 1-RELATED-RELATED"/>
    <property type="match status" value="1"/>
</dbReference>
<dbReference type="GO" id="GO:1990544">
    <property type="term" value="P:mitochondrial ATP transmembrane transport"/>
    <property type="evidence" value="ECO:0007669"/>
    <property type="project" value="InterPro"/>
</dbReference>
<comment type="subcellular location">
    <subcellularLocation>
        <location evidence="16">Membrane</location>
        <topology evidence="16">Multi-pass membrane protein</topology>
    </subcellularLocation>
    <subcellularLocation>
        <location evidence="1">Mitochondrion inner membrane</location>
        <topology evidence="1">Multi-pass membrane protein</topology>
    </subcellularLocation>
</comment>
<comment type="similarity">
    <text evidence="2 15">Belongs to the mitochondrial carrier (TC 2.A.29) family.</text>
</comment>
<dbReference type="InterPro" id="IPR002067">
    <property type="entry name" value="MCP"/>
</dbReference>
<comment type="caution">
    <text evidence="17">The sequence shown here is derived from an EMBL/GenBank/DDBJ whole genome shotgun (WGS) entry which is preliminary data.</text>
</comment>
<evidence type="ECO:0000256" key="10">
    <source>
        <dbReference type="ARBA" id="ARBA00023128"/>
    </source>
</evidence>
<dbReference type="InterPro" id="IPR002113">
    <property type="entry name" value="ADT_euk_type"/>
</dbReference>
<comment type="subunit">
    <text evidence="3 16">Monomer.</text>
</comment>
<reference evidence="17" key="1">
    <citation type="journal article" date="2017" name="Nature">
        <title>The sunflower genome provides insights into oil metabolism, flowering and Asterid evolution.</title>
        <authorList>
            <person name="Badouin H."/>
            <person name="Gouzy J."/>
            <person name="Grassa C.J."/>
            <person name="Murat F."/>
            <person name="Staton S.E."/>
            <person name="Cottret L."/>
            <person name="Lelandais-Briere C."/>
            <person name="Owens G.L."/>
            <person name="Carrere S."/>
            <person name="Mayjonade B."/>
            <person name="Legrand L."/>
            <person name="Gill N."/>
            <person name="Kane N.C."/>
            <person name="Bowers J.E."/>
            <person name="Hubner S."/>
            <person name="Bellec A."/>
            <person name="Berard A."/>
            <person name="Berges H."/>
            <person name="Blanchet N."/>
            <person name="Boniface M.C."/>
            <person name="Brunel D."/>
            <person name="Catrice O."/>
            <person name="Chaidir N."/>
            <person name="Claudel C."/>
            <person name="Donnadieu C."/>
            <person name="Faraut T."/>
            <person name="Fievet G."/>
            <person name="Helmstetter N."/>
            <person name="King M."/>
            <person name="Knapp S.J."/>
            <person name="Lai Z."/>
            <person name="Le Paslier M.C."/>
            <person name="Lippi Y."/>
            <person name="Lorenzon L."/>
            <person name="Mandel J.R."/>
            <person name="Marage G."/>
            <person name="Marchand G."/>
            <person name="Marquand E."/>
            <person name="Bret-Mestries E."/>
            <person name="Morien E."/>
            <person name="Nambeesan S."/>
            <person name="Nguyen T."/>
            <person name="Pegot-Espagnet P."/>
            <person name="Pouilly N."/>
            <person name="Raftis F."/>
            <person name="Sallet E."/>
            <person name="Schiex T."/>
            <person name="Thomas J."/>
            <person name="Vandecasteele C."/>
            <person name="Vares D."/>
            <person name="Vear F."/>
            <person name="Vautrin S."/>
            <person name="Crespi M."/>
            <person name="Mangin B."/>
            <person name="Burke J.M."/>
            <person name="Salse J."/>
            <person name="Munos S."/>
            <person name="Vincourt P."/>
            <person name="Rieseberg L.H."/>
            <person name="Langlade N.B."/>
        </authorList>
    </citation>
    <scope>NUCLEOTIDE SEQUENCE</scope>
    <source>
        <tissue evidence="17">Leaves</tissue>
    </source>
</reference>
<keyword evidence="18" id="KW-1185">Reference proteome</keyword>
<reference evidence="17" key="2">
    <citation type="submission" date="2020-06" db="EMBL/GenBank/DDBJ databases">
        <title>Helianthus annuus Genome sequencing and assembly Release 2.</title>
        <authorList>
            <person name="Gouzy J."/>
            <person name="Langlade N."/>
            <person name="Munos S."/>
        </authorList>
    </citation>
    <scope>NUCLEOTIDE SEQUENCE</scope>
    <source>
        <tissue evidence="17">Leaves</tissue>
    </source>
</reference>
<dbReference type="SUPFAM" id="SSF103506">
    <property type="entry name" value="Mitochondrial carrier"/>
    <property type="match status" value="1"/>
</dbReference>
<dbReference type="PANTHER" id="PTHR45635:SF14">
    <property type="entry name" value="ADP_ATP TRANSLOCASE"/>
    <property type="match status" value="1"/>
</dbReference>
<comment type="function">
    <text evidence="13">ADP:ATP antiporter that mediates import of ADP into the mitochondrial matrix for ATP synthesis, and export of ATP out to fuel the cell. Cycles between the cytoplasmic-open state (c-state) and the matrix-open state (m-state): operates by the alternating access mechanism with a single substrate-binding site intermittently exposed to either the cytosolic (c-state) or matrix (m-state) side of the inner mitochondrial membrane.</text>
</comment>
<dbReference type="GO" id="GO:0005743">
    <property type="term" value="C:mitochondrial inner membrane"/>
    <property type="evidence" value="ECO:0007669"/>
    <property type="project" value="UniProtKB-SubCell"/>
</dbReference>
<evidence type="ECO:0000256" key="3">
    <source>
        <dbReference type="ARBA" id="ARBA00011245"/>
    </source>
</evidence>
<keyword evidence="9 16" id="KW-1133">Transmembrane helix</keyword>
<proteinExistence type="inferred from homology"/>
<dbReference type="InterPro" id="IPR023395">
    <property type="entry name" value="MCP_dom_sf"/>
</dbReference>
<dbReference type="PRINTS" id="PR00927">
    <property type="entry name" value="ADPTRNSLCASE"/>
</dbReference>
<evidence type="ECO:0000313" key="18">
    <source>
        <dbReference type="Proteomes" id="UP000215914"/>
    </source>
</evidence>
<keyword evidence="4 15" id="KW-0813">Transport</keyword>
<evidence type="ECO:0000256" key="16">
    <source>
        <dbReference type="RuleBase" id="RU368008"/>
    </source>
</evidence>
<feature type="repeat" description="Solcar" evidence="14">
    <location>
        <begin position="163"/>
        <end position="255"/>
    </location>
</feature>
<comment type="caution">
    <text evidence="16">Lacks conserved residue(s) required for the propagation of feature annotation.</text>
</comment>
<evidence type="ECO:0000256" key="12">
    <source>
        <dbReference type="ARBA" id="ARBA00024143"/>
    </source>
</evidence>
<evidence type="ECO:0000256" key="4">
    <source>
        <dbReference type="ARBA" id="ARBA00022448"/>
    </source>
</evidence>
<evidence type="ECO:0000256" key="14">
    <source>
        <dbReference type="PROSITE-ProRule" id="PRU00282"/>
    </source>
</evidence>
<evidence type="ECO:0000256" key="7">
    <source>
        <dbReference type="ARBA" id="ARBA00022737"/>
    </source>
</evidence>
<dbReference type="GO" id="GO:0005471">
    <property type="term" value="F:ATP:ADP antiporter activity"/>
    <property type="evidence" value="ECO:0000318"/>
    <property type="project" value="GO_Central"/>
</dbReference>
<evidence type="ECO:0000256" key="15">
    <source>
        <dbReference type="RuleBase" id="RU000488"/>
    </source>
</evidence>
<dbReference type="EMBL" id="MNCJ02000316">
    <property type="protein sequence ID" value="KAF5822147.1"/>
    <property type="molecule type" value="Genomic_DNA"/>
</dbReference>
<keyword evidence="6 14" id="KW-0812">Transmembrane</keyword>
<evidence type="ECO:0000256" key="2">
    <source>
        <dbReference type="ARBA" id="ARBA00006375"/>
    </source>
</evidence>
<keyword evidence="8" id="KW-0999">Mitochondrion inner membrane</keyword>
<dbReference type="Proteomes" id="UP000215914">
    <property type="component" value="Unassembled WGS sequence"/>
</dbReference>
<organism evidence="17 18">
    <name type="scientific">Helianthus annuus</name>
    <name type="common">Common sunflower</name>
    <dbReference type="NCBI Taxonomy" id="4232"/>
    <lineage>
        <taxon>Eukaryota</taxon>
        <taxon>Viridiplantae</taxon>
        <taxon>Streptophyta</taxon>
        <taxon>Embryophyta</taxon>
        <taxon>Tracheophyta</taxon>
        <taxon>Spermatophyta</taxon>
        <taxon>Magnoliopsida</taxon>
        <taxon>eudicotyledons</taxon>
        <taxon>Gunneridae</taxon>
        <taxon>Pentapetalae</taxon>
        <taxon>asterids</taxon>
        <taxon>campanulids</taxon>
        <taxon>Asterales</taxon>
        <taxon>Asteraceae</taxon>
        <taxon>Asteroideae</taxon>
        <taxon>Heliantheae alliance</taxon>
        <taxon>Heliantheae</taxon>
        <taxon>Helianthus</taxon>
    </lineage>
</organism>
<evidence type="ECO:0000313" key="17">
    <source>
        <dbReference type="EMBL" id="KAF5822147.1"/>
    </source>
</evidence>
<gene>
    <name evidence="17" type="ORF">HanXRQr2_Chr01g0023111</name>
</gene>
<evidence type="ECO:0000256" key="5">
    <source>
        <dbReference type="ARBA" id="ARBA00022449"/>
    </source>
</evidence>
<dbReference type="PRINTS" id="PR00926">
    <property type="entry name" value="MITOCARRIER"/>
</dbReference>
<dbReference type="GO" id="GO:0140021">
    <property type="term" value="P:mitochondrial ADP transmembrane transport"/>
    <property type="evidence" value="ECO:0007669"/>
    <property type="project" value="InterPro"/>
</dbReference>
<dbReference type="Gene3D" id="1.50.40.10">
    <property type="entry name" value="Mitochondrial carrier domain"/>
    <property type="match status" value="1"/>
</dbReference>
<comment type="catalytic activity">
    <reaction evidence="12">
        <text>ADP(in) + ATP(out) = ADP(out) + ATP(in)</text>
        <dbReference type="Rhea" id="RHEA:34999"/>
        <dbReference type="ChEBI" id="CHEBI:30616"/>
        <dbReference type="ChEBI" id="CHEBI:456216"/>
    </reaction>
    <physiologicalReaction direction="left-to-right" evidence="12">
        <dbReference type="Rhea" id="RHEA:35000"/>
    </physiologicalReaction>
</comment>
<dbReference type="AlphaFoldDB" id="A0A9K3JX54"/>
<evidence type="ECO:0000256" key="6">
    <source>
        <dbReference type="ARBA" id="ARBA00022692"/>
    </source>
</evidence>
<protein>
    <recommendedName>
        <fullName evidence="16">ADP/ATP translocase</fullName>
    </recommendedName>
    <alternativeName>
        <fullName evidence="16">ADP,ATP carrier protein</fullName>
    </alternativeName>
</protein>
<feature type="transmembrane region" description="Helical" evidence="16">
    <location>
        <begin position="164"/>
        <end position="186"/>
    </location>
</feature>
<feature type="transmembrane region" description="Helical" evidence="16">
    <location>
        <begin position="242"/>
        <end position="263"/>
    </location>
</feature>
<keyword evidence="7" id="KW-0677">Repeat</keyword>
<evidence type="ECO:0000256" key="1">
    <source>
        <dbReference type="ARBA" id="ARBA00004448"/>
    </source>
</evidence>
<evidence type="ECO:0000256" key="9">
    <source>
        <dbReference type="ARBA" id="ARBA00022989"/>
    </source>
</evidence>
<keyword evidence="10" id="KW-0496">Mitochondrion</keyword>
<sequence>MANQNHHLTVRRVASQLHLSQHALAPYGGLNKPASTQKQFIYGNYTNAGFSYPVTQSLVAANASPVFVQAPVEKGLTGFAIDFLMGGVSAAVSETAAASIERVKLLIQNQDEMLKTGRLSEPYKGIGECFKITIRDEGALNFAFKDSFKSLFNFKKDRNPYWKVFGGNIASGGFAGASSLVFIFSLDYARTRLANDAKAAKKGGERHFSGFIDVYKKTYASDDIAGLYRGFPLSAAGIFDNFFASFALGWLITNGAGLASYPIDTVRRRMMMTSGGSRQVQEHI</sequence>
<comment type="function">
    <text evidence="16">Catalyzes the exchange of ADP and ATP across the membrane.</text>
</comment>
<dbReference type="Gramene" id="mRNA:HanXRQr2_Chr01g0023111">
    <property type="protein sequence ID" value="mRNA:HanXRQr2_Chr01g0023111"/>
    <property type="gene ID" value="HanXRQr2_Chr01g0023111"/>
</dbReference>
<dbReference type="Pfam" id="PF00153">
    <property type="entry name" value="Mito_carr"/>
    <property type="match status" value="2"/>
</dbReference>
<dbReference type="InterPro" id="IPR018108">
    <property type="entry name" value="MCP_transmembrane"/>
</dbReference>